<dbReference type="RefSeq" id="WP_190452154.1">
    <property type="nucleotide sequence ID" value="NZ_JAMPLM010000012.1"/>
</dbReference>
<accession>A0ABV0KKZ5</accession>
<reference evidence="1 2" key="1">
    <citation type="submission" date="2022-04" db="EMBL/GenBank/DDBJ databases">
        <title>Positive selection, recombination, and allopatry shape intraspecific diversity of widespread and dominant cyanobacteria.</title>
        <authorList>
            <person name="Wei J."/>
            <person name="Shu W."/>
            <person name="Hu C."/>
        </authorList>
    </citation>
    <scope>NUCLEOTIDE SEQUENCE [LARGE SCALE GENOMIC DNA]</scope>
    <source>
        <strain evidence="1 2">AS-A4</strain>
    </source>
</reference>
<dbReference type="EMBL" id="JAMPLM010000012">
    <property type="protein sequence ID" value="MEP1059698.1"/>
    <property type="molecule type" value="Genomic_DNA"/>
</dbReference>
<dbReference type="Proteomes" id="UP001476950">
    <property type="component" value="Unassembled WGS sequence"/>
</dbReference>
<name>A0ABV0KKZ5_9CYAN</name>
<protein>
    <submittedName>
        <fullName evidence="1">Uncharacterized protein</fullName>
    </submittedName>
</protein>
<proteinExistence type="predicted"/>
<gene>
    <name evidence="1" type="ORF">NDI38_14740</name>
</gene>
<organism evidence="1 2">
    <name type="scientific">Stenomitos frigidus AS-A4</name>
    <dbReference type="NCBI Taxonomy" id="2933935"/>
    <lineage>
        <taxon>Bacteria</taxon>
        <taxon>Bacillati</taxon>
        <taxon>Cyanobacteriota</taxon>
        <taxon>Cyanophyceae</taxon>
        <taxon>Leptolyngbyales</taxon>
        <taxon>Leptolyngbyaceae</taxon>
        <taxon>Stenomitos</taxon>
    </lineage>
</organism>
<evidence type="ECO:0000313" key="1">
    <source>
        <dbReference type="EMBL" id="MEP1059698.1"/>
    </source>
</evidence>
<keyword evidence="2" id="KW-1185">Reference proteome</keyword>
<sequence>MSSFEEFMDEVEESPTKALPASNTTLSTIQLALTTTVKGLLAPLSISSSEQQKFSEKVSSLVQDKTFLSEFSDQIGEPLEDESEDEFVKRGSDKLRKMLYGKFNIR</sequence>
<evidence type="ECO:0000313" key="2">
    <source>
        <dbReference type="Proteomes" id="UP001476950"/>
    </source>
</evidence>
<comment type="caution">
    <text evidence="1">The sequence shown here is derived from an EMBL/GenBank/DDBJ whole genome shotgun (WGS) entry which is preliminary data.</text>
</comment>